<dbReference type="InterPro" id="IPR011701">
    <property type="entry name" value="MFS"/>
</dbReference>
<dbReference type="InterPro" id="IPR036259">
    <property type="entry name" value="MFS_trans_sf"/>
</dbReference>
<name>A0AA94HKV3_9MICO</name>
<feature type="transmembrane region" description="Helical" evidence="6">
    <location>
        <begin position="337"/>
        <end position="358"/>
    </location>
</feature>
<reference evidence="8 9" key="1">
    <citation type="submission" date="2016-10" db="EMBL/GenBank/DDBJ databases">
        <authorList>
            <person name="Varghese N."/>
            <person name="Submissions S."/>
        </authorList>
    </citation>
    <scope>NUCLEOTIDE SEQUENCE [LARGE SCALE GENOMIC DNA]</scope>
    <source>
        <strain evidence="8 9">IAM 15147</strain>
    </source>
</reference>
<dbReference type="GO" id="GO:0022857">
    <property type="term" value="F:transmembrane transporter activity"/>
    <property type="evidence" value="ECO:0007669"/>
    <property type="project" value="InterPro"/>
</dbReference>
<feature type="transmembrane region" description="Helical" evidence="6">
    <location>
        <begin position="82"/>
        <end position="101"/>
    </location>
</feature>
<dbReference type="PANTHER" id="PTHR42718">
    <property type="entry name" value="MAJOR FACILITATOR SUPERFAMILY MULTIDRUG TRANSPORTER MFSC"/>
    <property type="match status" value="1"/>
</dbReference>
<feature type="transmembrane region" description="Helical" evidence="6">
    <location>
        <begin position="206"/>
        <end position="225"/>
    </location>
</feature>
<feature type="transmembrane region" description="Helical" evidence="6">
    <location>
        <begin position="140"/>
        <end position="163"/>
    </location>
</feature>
<sequence>MTRQQPQPPVPRRGLALAVLLLPISLTLLSVTSINVALPAIRQSLALTGSEQALVLTSYTVAFALVLLPAGRAGDRYGHKRVFLVGVVAFTLACAWCALAPDATQLILARVLAGIAGGLVLTPLNALIQLLYGSHERARPFAIMGAVFGAASAAGPVLGGLLMQVGGEYGWHLVFWINVPFGVLAIAAAALLLPPDHPLGARGSDPLGLTLFSLGVVTVVLPFATGTGVTPTNAGMLGAGLAMLVAFALWERWRERTERFAIVPLRLWQRPLTIGVVSTFLGFAAFTASFLMLALLWLDGLGRSAIEAGLVVTPFAFGSIIGSIASRPLSDRFGVRVAGAGLLLITAGLTVVSVLIATLPPASITFLLMLAPLLTIGFGVGLFVGPNTNAAFALTEHRDAGVASAMITTAQRTGTAVGIGVLSALYALAPGGSASLANQTTASVISASLAAVAVLVLLVGRRNRSVPAPAHAAVPAP</sequence>
<dbReference type="SUPFAM" id="SSF103473">
    <property type="entry name" value="MFS general substrate transporter"/>
    <property type="match status" value="1"/>
</dbReference>
<dbReference type="PRINTS" id="PR01035">
    <property type="entry name" value="TCRTETA"/>
</dbReference>
<accession>A0AA94HKV3</accession>
<feature type="transmembrane region" description="Helical" evidence="6">
    <location>
        <begin position="441"/>
        <end position="459"/>
    </location>
</feature>
<comment type="caution">
    <text evidence="8">The sequence shown here is derived from an EMBL/GenBank/DDBJ whole genome shotgun (WGS) entry which is preliminary data.</text>
</comment>
<dbReference type="InterPro" id="IPR001958">
    <property type="entry name" value="Tet-R_TetA/multi-R_MdtG-like"/>
</dbReference>
<evidence type="ECO:0000256" key="2">
    <source>
        <dbReference type="ARBA" id="ARBA00022448"/>
    </source>
</evidence>
<proteinExistence type="predicted"/>
<gene>
    <name evidence="8" type="ORF">SAMN04487783_0467</name>
</gene>
<evidence type="ECO:0000313" key="9">
    <source>
        <dbReference type="Proteomes" id="UP000198506"/>
    </source>
</evidence>
<feature type="transmembrane region" description="Helical" evidence="6">
    <location>
        <begin position="53"/>
        <end position="70"/>
    </location>
</feature>
<dbReference type="InterPro" id="IPR020846">
    <property type="entry name" value="MFS_dom"/>
</dbReference>
<evidence type="ECO:0000256" key="6">
    <source>
        <dbReference type="SAM" id="Phobius"/>
    </source>
</evidence>
<feature type="transmembrane region" description="Helical" evidence="6">
    <location>
        <begin position="271"/>
        <end position="298"/>
    </location>
</feature>
<dbReference type="Gene3D" id="1.20.1720.10">
    <property type="entry name" value="Multidrug resistance protein D"/>
    <property type="match status" value="1"/>
</dbReference>
<keyword evidence="3 6" id="KW-0812">Transmembrane</keyword>
<evidence type="ECO:0000256" key="4">
    <source>
        <dbReference type="ARBA" id="ARBA00022989"/>
    </source>
</evidence>
<evidence type="ECO:0000256" key="5">
    <source>
        <dbReference type="ARBA" id="ARBA00023136"/>
    </source>
</evidence>
<dbReference type="Gene3D" id="1.20.1250.20">
    <property type="entry name" value="MFS general substrate transporter like domains"/>
    <property type="match status" value="1"/>
</dbReference>
<feature type="transmembrane region" description="Helical" evidence="6">
    <location>
        <begin position="364"/>
        <end position="384"/>
    </location>
</feature>
<feature type="transmembrane region" description="Helical" evidence="6">
    <location>
        <begin position="304"/>
        <end position="325"/>
    </location>
</feature>
<keyword evidence="5 6" id="KW-0472">Membrane</keyword>
<comment type="subcellular location">
    <subcellularLocation>
        <location evidence="1">Cell membrane</location>
        <topology evidence="1">Multi-pass membrane protein</topology>
    </subcellularLocation>
</comment>
<dbReference type="RefSeq" id="WP_092915462.1">
    <property type="nucleotide sequence ID" value="NZ_FOZN01000001.1"/>
</dbReference>
<evidence type="ECO:0000256" key="1">
    <source>
        <dbReference type="ARBA" id="ARBA00004651"/>
    </source>
</evidence>
<organism evidence="8 9">
    <name type="scientific">Agrococcus baldri</name>
    <dbReference type="NCBI Taxonomy" id="153730"/>
    <lineage>
        <taxon>Bacteria</taxon>
        <taxon>Bacillati</taxon>
        <taxon>Actinomycetota</taxon>
        <taxon>Actinomycetes</taxon>
        <taxon>Micrococcales</taxon>
        <taxon>Microbacteriaceae</taxon>
        <taxon>Agrococcus</taxon>
    </lineage>
</organism>
<dbReference type="GO" id="GO:0005886">
    <property type="term" value="C:plasma membrane"/>
    <property type="evidence" value="ECO:0007669"/>
    <property type="project" value="UniProtKB-SubCell"/>
</dbReference>
<feature type="domain" description="Major facilitator superfamily (MFS) profile" evidence="7">
    <location>
        <begin position="16"/>
        <end position="465"/>
    </location>
</feature>
<dbReference type="Pfam" id="PF07690">
    <property type="entry name" value="MFS_1"/>
    <property type="match status" value="1"/>
</dbReference>
<dbReference type="PANTHER" id="PTHR42718:SF9">
    <property type="entry name" value="MAJOR FACILITATOR SUPERFAMILY MULTIDRUG TRANSPORTER MFSC"/>
    <property type="match status" value="1"/>
</dbReference>
<feature type="transmembrane region" description="Helical" evidence="6">
    <location>
        <begin position="169"/>
        <end position="194"/>
    </location>
</feature>
<evidence type="ECO:0000256" key="3">
    <source>
        <dbReference type="ARBA" id="ARBA00022692"/>
    </source>
</evidence>
<dbReference type="AlphaFoldDB" id="A0AA94HKV3"/>
<protein>
    <submittedName>
        <fullName evidence="8">Major Facilitator Superfamily protein</fullName>
    </submittedName>
</protein>
<dbReference type="CDD" id="cd17321">
    <property type="entry name" value="MFS_MMR_MDR_like"/>
    <property type="match status" value="1"/>
</dbReference>
<dbReference type="EMBL" id="FOZN01000001">
    <property type="protein sequence ID" value="SFS00591.1"/>
    <property type="molecule type" value="Genomic_DNA"/>
</dbReference>
<evidence type="ECO:0000259" key="7">
    <source>
        <dbReference type="PROSITE" id="PS50850"/>
    </source>
</evidence>
<dbReference type="Proteomes" id="UP000198506">
    <property type="component" value="Unassembled WGS sequence"/>
</dbReference>
<keyword evidence="9" id="KW-1185">Reference proteome</keyword>
<evidence type="ECO:0000313" key="8">
    <source>
        <dbReference type="EMBL" id="SFS00591.1"/>
    </source>
</evidence>
<dbReference type="PROSITE" id="PS50850">
    <property type="entry name" value="MFS"/>
    <property type="match status" value="1"/>
</dbReference>
<feature type="transmembrane region" description="Helical" evidence="6">
    <location>
        <begin position="231"/>
        <end position="250"/>
    </location>
</feature>
<feature type="transmembrane region" description="Helical" evidence="6">
    <location>
        <begin position="107"/>
        <end position="128"/>
    </location>
</feature>
<feature type="transmembrane region" description="Helical" evidence="6">
    <location>
        <begin position="405"/>
        <end position="429"/>
    </location>
</feature>
<keyword evidence="4 6" id="KW-1133">Transmembrane helix</keyword>
<keyword evidence="2" id="KW-0813">Transport</keyword>